<proteinExistence type="predicted"/>
<feature type="region of interest" description="Disordered" evidence="1">
    <location>
        <begin position="40"/>
        <end position="69"/>
    </location>
</feature>
<feature type="transmembrane region" description="Helical" evidence="2">
    <location>
        <begin position="321"/>
        <end position="343"/>
    </location>
</feature>
<keyword evidence="2" id="KW-1133">Transmembrane helix</keyword>
<evidence type="ECO:0000256" key="1">
    <source>
        <dbReference type="SAM" id="MobiDB-lite"/>
    </source>
</evidence>
<name>U2RE85_LEIAQ</name>
<dbReference type="Proteomes" id="UP000016605">
    <property type="component" value="Unassembled WGS sequence"/>
</dbReference>
<dbReference type="PATRIC" id="fig|1358026.3.peg.107"/>
<dbReference type="HOGENOM" id="CLU_599637_0_0_11"/>
<evidence type="ECO:0000256" key="2">
    <source>
        <dbReference type="SAM" id="Phobius"/>
    </source>
</evidence>
<evidence type="ECO:0000313" key="3">
    <source>
        <dbReference type="EMBL" id="ERK73565.1"/>
    </source>
</evidence>
<dbReference type="AlphaFoldDB" id="U2RE85"/>
<keyword evidence="2" id="KW-0472">Membrane</keyword>
<comment type="caution">
    <text evidence="3">The sequence shown here is derived from an EMBL/GenBank/DDBJ whole genome shotgun (WGS) entry which is preliminary data.</text>
</comment>
<keyword evidence="2" id="KW-0812">Transmembrane</keyword>
<organism evidence="3 4">
    <name type="scientific">Leifsonia aquatica ATCC 14665</name>
    <dbReference type="NCBI Taxonomy" id="1358026"/>
    <lineage>
        <taxon>Bacteria</taxon>
        <taxon>Bacillati</taxon>
        <taxon>Actinomycetota</taxon>
        <taxon>Actinomycetes</taxon>
        <taxon>Micrococcales</taxon>
        <taxon>Microbacteriaceae</taxon>
        <taxon>Leifsonia</taxon>
    </lineage>
</organism>
<gene>
    <name evidence="3" type="ORF">N136_00123</name>
</gene>
<evidence type="ECO:0000313" key="4">
    <source>
        <dbReference type="Proteomes" id="UP000016605"/>
    </source>
</evidence>
<sequence length="456" mass="49110">MAPRSVQQRSRPSRSFNRAWAGAVAAPSLRDERRYRRCRAGAARRVPGGRARPGENRLNSADRSCRPEHDRLRPVIEQRQAGATRCAVVARTAIRGPVVESHPTRCEGFGATNRVLPISGQTREAVSDARTRPRTVEGVASAAVIVILVHRADDHRSGCRAGALVGRGDSGEIRIDLVLGVEACRRSWTLWGAKRFDANRAIIAAVRRAGGVGGSGSGCQNSRNDQRKDKTHSLPRVIRGRIYRPKLDAGGCRYSHAICPAAVRRFPANTMRRNLLRCGTRSHEPDISISRGPPRSFITTAKEGESMKLISRGKAREKRRLSLAMAAGALVAGAVIGLTPLAANAASVGISGTNDTREGLYQAPTYRYHDRGGANFTMQSMSPGTCGGSINLGLRNTSGTQITNTLAFSTTNNQIFTVPSSSSPGVLPAGSYAFNTRATGAWCGYYVINWSGVLNW</sequence>
<feature type="compositionally biased region" description="Low complexity" evidence="1">
    <location>
        <begin position="40"/>
        <end position="50"/>
    </location>
</feature>
<accession>U2RE85</accession>
<reference evidence="3 4" key="1">
    <citation type="submission" date="2013-08" db="EMBL/GenBank/DDBJ databases">
        <authorList>
            <person name="Weinstock G."/>
            <person name="Sodergren E."/>
            <person name="Wylie T."/>
            <person name="Fulton L."/>
            <person name="Fulton R."/>
            <person name="Fronick C."/>
            <person name="O'Laughlin M."/>
            <person name="Godfrey J."/>
            <person name="Miner T."/>
            <person name="Herter B."/>
            <person name="Appelbaum E."/>
            <person name="Cordes M."/>
            <person name="Lek S."/>
            <person name="Wollam A."/>
            <person name="Pepin K.H."/>
            <person name="Palsikar V.B."/>
            <person name="Mitreva M."/>
            <person name="Wilson R.K."/>
        </authorList>
    </citation>
    <scope>NUCLEOTIDE SEQUENCE [LARGE SCALE GENOMIC DNA]</scope>
    <source>
        <strain evidence="3 4">ATCC 14665</strain>
    </source>
</reference>
<dbReference type="EMBL" id="AWVQ01000009">
    <property type="protein sequence ID" value="ERK73565.1"/>
    <property type="molecule type" value="Genomic_DNA"/>
</dbReference>
<protein>
    <submittedName>
        <fullName evidence="3">Uncharacterized protein</fullName>
    </submittedName>
</protein>